<evidence type="ECO:0000259" key="1">
    <source>
        <dbReference type="Pfam" id="PF13614"/>
    </source>
</evidence>
<sequence>MSATITAFYNNKGGVAKTTSTINIAGELSKQQKKTLIIDADPQGHSTLSFGYDADSIDVELGTMLYNKLEGSQAKEYFIHINDYLDVVPANQTLADFIASNPEGNNYLNDFLKGLRDEYDYIFIDMAPAVDVILANVLNVVDDLVVLSSPQPYAVRNTERTLNTTDSYNVPIRRIVATMVDKRVNTDKEFLEQLKEIATEHNVKLADTYIPMRAAFRDSMGRYQMPLSLVDEPSYKEAQQYYHKLTKELGY</sequence>
<evidence type="ECO:0000313" key="2">
    <source>
        <dbReference type="EMBL" id="EER75643.1"/>
    </source>
</evidence>
<reference evidence="2 3" key="1">
    <citation type="submission" date="2009-04" db="EMBL/GenBank/DDBJ databases">
        <authorList>
            <person name="Qin X."/>
            <person name="Bachman B."/>
            <person name="Battles P."/>
            <person name="Bell A."/>
            <person name="Bess C."/>
            <person name="Bickham C."/>
            <person name="Chaboub L."/>
            <person name="Chen D."/>
            <person name="Coyle M."/>
            <person name="Deiros D.R."/>
            <person name="Dinh H."/>
            <person name="Forbes L."/>
            <person name="Fowler G."/>
            <person name="Francisco L."/>
            <person name="Fu Q."/>
            <person name="Gubbala S."/>
            <person name="Hale W."/>
            <person name="Han Y."/>
            <person name="Hemphill L."/>
            <person name="Highlander S.K."/>
            <person name="Hirani K."/>
            <person name="Hogues M."/>
            <person name="Jackson L."/>
            <person name="Jakkamsetti A."/>
            <person name="Javaid M."/>
            <person name="Jiang H."/>
            <person name="Korchina V."/>
            <person name="Kovar C."/>
            <person name="Lara F."/>
            <person name="Lee S."/>
            <person name="Mata R."/>
            <person name="Mathew T."/>
            <person name="Moen C."/>
            <person name="Morales K."/>
            <person name="Munidasa M."/>
            <person name="Nazareth L."/>
            <person name="Ngo R."/>
            <person name="Nguyen L."/>
            <person name="Okwuonu G."/>
            <person name="Ongeri F."/>
            <person name="Patil S."/>
            <person name="Petrosino J."/>
            <person name="Pham C."/>
            <person name="Pham P."/>
            <person name="Pu L.-L."/>
            <person name="Puazo M."/>
            <person name="Raj R."/>
            <person name="Reid J."/>
            <person name="Rouhana J."/>
            <person name="Saada N."/>
            <person name="Shang Y."/>
            <person name="Simmons D."/>
            <person name="Thornton R."/>
            <person name="Warren J."/>
            <person name="Weissenberger G."/>
            <person name="Zhang J."/>
            <person name="Zhang L."/>
            <person name="Zhou C."/>
            <person name="Zhu D."/>
            <person name="Muzny D."/>
            <person name="Worley K."/>
            <person name="Gibbs R."/>
        </authorList>
    </citation>
    <scope>NUCLEOTIDE SEQUENCE [LARGE SCALE GENOMIC DNA]</scope>
    <source>
        <strain evidence="2 3">ATCC 33313</strain>
    </source>
</reference>
<evidence type="ECO:0000313" key="3">
    <source>
        <dbReference type="Proteomes" id="UP000004528"/>
    </source>
</evidence>
<proteinExistence type="predicted"/>
<comment type="caution">
    <text evidence="2">The sequence shown here is derived from an EMBL/GenBank/DDBJ whole genome shotgun (WGS) entry which is preliminary data.</text>
</comment>
<dbReference type="eggNOG" id="COG1192">
    <property type="taxonomic scope" value="Bacteria"/>
</dbReference>
<dbReference type="HOGENOM" id="CLU_037612_4_0_9"/>
<dbReference type="SUPFAM" id="SSF52540">
    <property type="entry name" value="P-loop containing nucleoside triphosphate hydrolases"/>
    <property type="match status" value="1"/>
</dbReference>
<dbReference type="CDD" id="cd02042">
    <property type="entry name" value="ParAB_family"/>
    <property type="match status" value="1"/>
</dbReference>
<dbReference type="Pfam" id="PF13614">
    <property type="entry name" value="AAA_31"/>
    <property type="match status" value="1"/>
</dbReference>
<dbReference type="OrthoDB" id="9815116at2"/>
<organism evidence="2 3">
    <name type="scientific">Weissella paramesenteroides ATCC 33313</name>
    <dbReference type="NCBI Taxonomy" id="585506"/>
    <lineage>
        <taxon>Bacteria</taxon>
        <taxon>Bacillati</taxon>
        <taxon>Bacillota</taxon>
        <taxon>Bacilli</taxon>
        <taxon>Lactobacillales</taxon>
        <taxon>Lactobacillaceae</taxon>
        <taxon>Weissella</taxon>
    </lineage>
</organism>
<accession>C5R859</accession>
<dbReference type="Proteomes" id="UP000004528">
    <property type="component" value="Unassembled WGS sequence"/>
</dbReference>
<dbReference type="EMBL" id="ACKU01000004">
    <property type="protein sequence ID" value="EER75643.1"/>
    <property type="molecule type" value="Genomic_DNA"/>
</dbReference>
<dbReference type="PANTHER" id="PTHR13696:SF52">
    <property type="entry name" value="PARA FAMILY PROTEIN CT_582"/>
    <property type="match status" value="1"/>
</dbReference>
<keyword evidence="3" id="KW-1185">Reference proteome</keyword>
<dbReference type="RefSeq" id="WP_002829078.1">
    <property type="nucleotide sequence ID" value="NZ_GG697136.1"/>
</dbReference>
<dbReference type="InterPro" id="IPR027417">
    <property type="entry name" value="P-loop_NTPase"/>
</dbReference>
<feature type="domain" description="AAA" evidence="1">
    <location>
        <begin position="4"/>
        <end position="167"/>
    </location>
</feature>
<gene>
    <name evidence="2" type="primary">soj</name>
    <name evidence="2" type="ORF">HMPREF0877_0154</name>
</gene>
<dbReference type="InterPro" id="IPR025669">
    <property type="entry name" value="AAA_dom"/>
</dbReference>
<name>C5R859_WEIPA</name>
<dbReference type="STRING" id="585506.HMPREF0877_0154"/>
<dbReference type="AlphaFoldDB" id="C5R859"/>
<protein>
    <submittedName>
        <fullName evidence="2">CobQ/CobB/MinD/ParA nucleotide binding domain protein</fullName>
    </submittedName>
</protein>
<dbReference type="InterPro" id="IPR050678">
    <property type="entry name" value="DNA_Partitioning_ATPase"/>
</dbReference>
<dbReference type="Gene3D" id="3.40.50.300">
    <property type="entry name" value="P-loop containing nucleotide triphosphate hydrolases"/>
    <property type="match status" value="1"/>
</dbReference>
<dbReference type="PANTHER" id="PTHR13696">
    <property type="entry name" value="P-LOOP CONTAINING NUCLEOSIDE TRIPHOSPHATE HYDROLASE"/>
    <property type="match status" value="1"/>
</dbReference>